<gene>
    <name evidence="4" type="ORF">FC26_GL001916</name>
</gene>
<organism evidence="4 5">
    <name type="scientific">Paucilactobacillus vaccinostercus DSM 20634</name>
    <dbReference type="NCBI Taxonomy" id="1423813"/>
    <lineage>
        <taxon>Bacteria</taxon>
        <taxon>Bacillati</taxon>
        <taxon>Bacillota</taxon>
        <taxon>Bacilli</taxon>
        <taxon>Lactobacillales</taxon>
        <taxon>Lactobacillaceae</taxon>
        <taxon>Paucilactobacillus</taxon>
    </lineage>
</organism>
<dbReference type="InterPro" id="IPR005656">
    <property type="entry name" value="MmgE_PrpD"/>
</dbReference>
<dbReference type="Gene3D" id="3.30.1330.120">
    <property type="entry name" value="2-methylcitrate dehydratase PrpD"/>
    <property type="match status" value="1"/>
</dbReference>
<accession>A0A0R2A4N5</accession>
<dbReference type="STRING" id="1423813.FC26_GL001916"/>
<dbReference type="InterPro" id="IPR042188">
    <property type="entry name" value="MmgE/PrpD_sf_2"/>
</dbReference>
<dbReference type="PATRIC" id="fig|1423813.3.peg.1945"/>
<dbReference type="Pfam" id="PF03972">
    <property type="entry name" value="MmgE_PrpD_N"/>
    <property type="match status" value="1"/>
</dbReference>
<sequence length="425" mass="46654">MHQAQPEDSGELFQIARSALIDYLASLKLADREVAVQRLVEQLKIEGGDTEILSQSVTTTAERAALINGFQGHYLDYDDVQPNFRGHPSVTIFSALFAIAAPTDQIEDLLWAYIQGVEVAGQFGRLLNPHHAVSGWHSTATIGSIASAAAISIFKRLSVENTVAILSVAASQTAGMLFQAGTDNKPLHAGLAARNAVTAYQIVQAGLTTSEDPFNNRNGWFKVIGDLEVNATNWRQTWLKPAQIQTPGLWFKQHQFCSAAISGYDAAVDLWQKGIQWKDCQKIVIHYPQNGDRVLNQPRPQTGQQGKFSIEYIVWQVLNHGDVDDQKFAALPIESQFYTDIEIFSRTNDLPQGSVTSRPARLEVFVNGASIVSEVDDPLGSPANPLPQEKIIDKLQRAIGAQSAQVEKIVRSTNQTVSQLVEAIK</sequence>
<dbReference type="AlphaFoldDB" id="A0A0R2A4N5"/>
<protein>
    <submittedName>
        <fullName evidence="4">Uncharacterized protein</fullName>
    </submittedName>
</protein>
<name>A0A0R2A4N5_9LACO</name>
<feature type="domain" description="MmgE/PrpD C-terminal" evidence="3">
    <location>
        <begin position="257"/>
        <end position="401"/>
    </location>
</feature>
<evidence type="ECO:0000256" key="1">
    <source>
        <dbReference type="ARBA" id="ARBA00006174"/>
    </source>
</evidence>
<dbReference type="Pfam" id="PF19305">
    <property type="entry name" value="MmgE_PrpD_C"/>
    <property type="match status" value="1"/>
</dbReference>
<evidence type="ECO:0000313" key="5">
    <source>
        <dbReference type="Proteomes" id="UP000051733"/>
    </source>
</evidence>
<dbReference type="InterPro" id="IPR042183">
    <property type="entry name" value="MmgE/PrpD_sf_1"/>
</dbReference>
<proteinExistence type="inferred from homology"/>
<evidence type="ECO:0000259" key="2">
    <source>
        <dbReference type="Pfam" id="PF03972"/>
    </source>
</evidence>
<feature type="domain" description="MmgE/PrpD N-terminal" evidence="2">
    <location>
        <begin position="8"/>
        <end position="225"/>
    </location>
</feature>
<comment type="similarity">
    <text evidence="1">Belongs to the PrpD family.</text>
</comment>
<keyword evidence="5" id="KW-1185">Reference proteome</keyword>
<dbReference type="GO" id="GO:0016829">
    <property type="term" value="F:lyase activity"/>
    <property type="evidence" value="ECO:0007669"/>
    <property type="project" value="InterPro"/>
</dbReference>
<comment type="caution">
    <text evidence="4">The sequence shown here is derived from an EMBL/GenBank/DDBJ whole genome shotgun (WGS) entry which is preliminary data.</text>
</comment>
<dbReference type="SUPFAM" id="SSF103378">
    <property type="entry name" value="2-methylcitrate dehydratase PrpD"/>
    <property type="match status" value="1"/>
</dbReference>
<evidence type="ECO:0000313" key="4">
    <source>
        <dbReference type="EMBL" id="KRM61234.1"/>
    </source>
</evidence>
<dbReference type="InterPro" id="IPR045336">
    <property type="entry name" value="MmgE_PrpD_N"/>
</dbReference>
<evidence type="ECO:0000259" key="3">
    <source>
        <dbReference type="Pfam" id="PF19305"/>
    </source>
</evidence>
<dbReference type="EMBL" id="AYYY01000030">
    <property type="protein sequence ID" value="KRM61234.1"/>
    <property type="molecule type" value="Genomic_DNA"/>
</dbReference>
<dbReference type="InterPro" id="IPR036148">
    <property type="entry name" value="MmgE/PrpD_sf"/>
</dbReference>
<dbReference type="Gene3D" id="1.10.4100.10">
    <property type="entry name" value="2-methylcitrate dehydratase PrpD"/>
    <property type="match status" value="1"/>
</dbReference>
<reference evidence="4 5" key="1">
    <citation type="journal article" date="2015" name="Genome Announc.">
        <title>Expanding the biotechnology potential of lactobacilli through comparative genomics of 213 strains and associated genera.</title>
        <authorList>
            <person name="Sun Z."/>
            <person name="Harris H.M."/>
            <person name="McCann A."/>
            <person name="Guo C."/>
            <person name="Argimon S."/>
            <person name="Zhang W."/>
            <person name="Yang X."/>
            <person name="Jeffery I.B."/>
            <person name="Cooney J.C."/>
            <person name="Kagawa T.F."/>
            <person name="Liu W."/>
            <person name="Song Y."/>
            <person name="Salvetti E."/>
            <person name="Wrobel A."/>
            <person name="Rasinkangas P."/>
            <person name="Parkhill J."/>
            <person name="Rea M.C."/>
            <person name="O'Sullivan O."/>
            <person name="Ritari J."/>
            <person name="Douillard F.P."/>
            <person name="Paul Ross R."/>
            <person name="Yang R."/>
            <person name="Briner A.E."/>
            <person name="Felis G.E."/>
            <person name="de Vos W.M."/>
            <person name="Barrangou R."/>
            <person name="Klaenhammer T.R."/>
            <person name="Caufield P.W."/>
            <person name="Cui Y."/>
            <person name="Zhang H."/>
            <person name="O'Toole P.W."/>
        </authorList>
    </citation>
    <scope>NUCLEOTIDE SEQUENCE [LARGE SCALE GENOMIC DNA]</scope>
    <source>
        <strain evidence="4 5">DSM 20634</strain>
    </source>
</reference>
<dbReference type="InterPro" id="IPR045337">
    <property type="entry name" value="MmgE_PrpD_C"/>
</dbReference>
<dbReference type="Proteomes" id="UP000051733">
    <property type="component" value="Unassembled WGS sequence"/>
</dbReference>
<dbReference type="PANTHER" id="PTHR16943">
    <property type="entry name" value="2-METHYLCITRATE DEHYDRATASE-RELATED"/>
    <property type="match status" value="1"/>
</dbReference>
<dbReference type="PANTHER" id="PTHR16943:SF8">
    <property type="entry name" value="2-METHYLCITRATE DEHYDRATASE"/>
    <property type="match status" value="1"/>
</dbReference>